<organism evidence="2 3">
    <name type="scientific">Trichoderma lentiforme</name>
    <dbReference type="NCBI Taxonomy" id="1567552"/>
    <lineage>
        <taxon>Eukaryota</taxon>
        <taxon>Fungi</taxon>
        <taxon>Dikarya</taxon>
        <taxon>Ascomycota</taxon>
        <taxon>Pezizomycotina</taxon>
        <taxon>Sordariomycetes</taxon>
        <taxon>Hypocreomycetidae</taxon>
        <taxon>Hypocreales</taxon>
        <taxon>Hypocreaceae</taxon>
        <taxon>Trichoderma</taxon>
    </lineage>
</organism>
<accession>A0A9P4XNR8</accession>
<reference evidence="2 3" key="1">
    <citation type="submission" date="2018-06" db="EMBL/GenBank/DDBJ databases">
        <title>Genome analysis of cellulolytic fungus Trichoderma lentiforme CFAM-422.</title>
        <authorList>
            <person name="Steindorff A.S."/>
            <person name="Formighieri E.F."/>
            <person name="Midorikawa G.E.O."/>
            <person name="Tamietti M.S."/>
            <person name="Ramos E.Z."/>
            <person name="Silva A.S."/>
            <person name="Bon E.P.S."/>
            <person name="Mendes T.D."/>
            <person name="Damaso M.C.T."/>
            <person name="Favaro L.C.L."/>
        </authorList>
    </citation>
    <scope>NUCLEOTIDE SEQUENCE [LARGE SCALE GENOMIC DNA]</scope>
    <source>
        <strain evidence="2 3">CFAM-422</strain>
    </source>
</reference>
<feature type="region of interest" description="Disordered" evidence="1">
    <location>
        <begin position="1"/>
        <end position="28"/>
    </location>
</feature>
<evidence type="ECO:0000313" key="2">
    <source>
        <dbReference type="EMBL" id="KAF3076819.1"/>
    </source>
</evidence>
<feature type="region of interest" description="Disordered" evidence="1">
    <location>
        <begin position="41"/>
        <end position="62"/>
    </location>
</feature>
<feature type="compositionally biased region" description="Polar residues" evidence="1">
    <location>
        <begin position="344"/>
        <end position="359"/>
    </location>
</feature>
<gene>
    <name evidence="2" type="ORF">CFAM422_000085</name>
</gene>
<evidence type="ECO:0000313" key="3">
    <source>
        <dbReference type="Proteomes" id="UP000801864"/>
    </source>
</evidence>
<comment type="caution">
    <text evidence="2">The sequence shown here is derived from an EMBL/GenBank/DDBJ whole genome shotgun (WGS) entry which is preliminary data.</text>
</comment>
<keyword evidence="3" id="KW-1185">Reference proteome</keyword>
<name>A0A9P4XNR8_9HYPO</name>
<dbReference type="EMBL" id="QLNT01000001">
    <property type="protein sequence ID" value="KAF3076819.1"/>
    <property type="molecule type" value="Genomic_DNA"/>
</dbReference>
<proteinExistence type="predicted"/>
<dbReference type="Proteomes" id="UP000801864">
    <property type="component" value="Unassembled WGS sequence"/>
</dbReference>
<feature type="region of interest" description="Disordered" evidence="1">
    <location>
        <begin position="322"/>
        <end position="387"/>
    </location>
</feature>
<evidence type="ECO:0000256" key="1">
    <source>
        <dbReference type="SAM" id="MobiDB-lite"/>
    </source>
</evidence>
<protein>
    <submittedName>
        <fullName evidence="2">Uncharacterized protein</fullName>
    </submittedName>
</protein>
<dbReference type="AlphaFoldDB" id="A0A9P4XNR8"/>
<sequence length="387" mass="41242">MGPRRGLLPWPGERPDGTGMACHQSSSSLYEKSSVLQSIAQPNPAIASRPQGHPPPAFDGQALGVSAARGTWTAQVSSNVERPSSKPPGPSSSVLFARIECAGEAIGMMPPLCVPALRKYESMYLILIYATVAAIKVGTWPVAAAPISIPSHGALFHLCAQPIRVPSQGVPPSQRRAAAAIVAKSPFQPARPVFKTLMRKRAASAYACIANPWPPPAPGATNHHRAFAVYPASRRPQMAHMAVTCACSIRVDRSVDDYVREIGGIEGRLVSKPSYSTRALAPWYTAPVVDGHTGSPVRASLFGLATALAPVAGVYRDREMASDPRSCPLLSSKWDKNPNRRLMSRNQNGGSKSPVSNSAMPRFVGRGQNCLDDVPQGHRLLSDPEGQ</sequence>